<dbReference type="EMBL" id="JQDR03004818">
    <property type="protein sequence ID" value="KAA0201858.1"/>
    <property type="molecule type" value="Genomic_DNA"/>
</dbReference>
<protein>
    <recommendedName>
        <fullName evidence="6">ABC transmembrane type-1 domain-containing protein</fullName>
    </recommendedName>
</protein>
<dbReference type="GO" id="GO:0016020">
    <property type="term" value="C:membrane"/>
    <property type="evidence" value="ECO:0007669"/>
    <property type="project" value="InterPro"/>
</dbReference>
<dbReference type="Proteomes" id="UP000711488">
    <property type="component" value="Unassembled WGS sequence"/>
</dbReference>
<reference evidence="5" key="1">
    <citation type="submission" date="2014-08" db="EMBL/GenBank/DDBJ databases">
        <authorList>
            <person name="Murali S."/>
            <person name="Richards S."/>
            <person name="Bandaranaike D."/>
            <person name="Bellair M."/>
            <person name="Blankenburg K."/>
            <person name="Chao H."/>
            <person name="Dinh H."/>
            <person name="Doddapaneni H."/>
            <person name="Dugan-Rocha S."/>
            <person name="Elkadiri S."/>
            <person name="Gnanaolivu R."/>
            <person name="Hughes D."/>
            <person name="Lee S."/>
            <person name="Li M."/>
            <person name="Ming W."/>
            <person name="Munidasa M."/>
            <person name="Muniz J."/>
            <person name="Nguyen L."/>
            <person name="Osuji N."/>
            <person name="Pu L.-L."/>
            <person name="Puazo M."/>
            <person name="Skinner E."/>
            <person name="Qu C."/>
            <person name="Quiroz J."/>
            <person name="Raj R."/>
            <person name="Weissenberger G."/>
            <person name="Xin Y."/>
            <person name="Zou X."/>
            <person name="Han Y."/>
            <person name="Worley K."/>
            <person name="Muzny D."/>
            <person name="Gibbs R."/>
        </authorList>
    </citation>
    <scope>NUCLEOTIDE SEQUENCE</scope>
    <source>
        <strain evidence="5">HAZT.00-mixed</strain>
        <tissue evidence="5">Whole organism</tissue>
    </source>
</reference>
<reference evidence="5" key="2">
    <citation type="journal article" date="2018" name="Environ. Sci. Technol.">
        <title>The Toxicogenome of Hyalella azteca: A Model for Sediment Ecotoxicology and Evolutionary Toxicology.</title>
        <authorList>
            <person name="Poynton H.C."/>
            <person name="Hasenbein S."/>
            <person name="Benoit J.B."/>
            <person name="Sepulveda M.S."/>
            <person name="Poelchau M.F."/>
            <person name="Hughes D.S.T."/>
            <person name="Murali S.C."/>
            <person name="Chen S."/>
            <person name="Glastad K.M."/>
            <person name="Goodisman M.A.D."/>
            <person name="Werren J.H."/>
            <person name="Vineis J.H."/>
            <person name="Bowen J.L."/>
            <person name="Friedrich M."/>
            <person name="Jones J."/>
            <person name="Robertson H.M."/>
            <person name="Feyereisen R."/>
            <person name="Mechler-Hickson A."/>
            <person name="Mathers N."/>
            <person name="Lee C.E."/>
            <person name="Colbourne J.K."/>
            <person name="Biales A."/>
            <person name="Johnston J.S."/>
            <person name="Wellborn G.A."/>
            <person name="Rosendale A.J."/>
            <person name="Cridge A.G."/>
            <person name="Munoz-Torres M.C."/>
            <person name="Bain P.A."/>
            <person name="Manny A.R."/>
            <person name="Major K.M."/>
            <person name="Lambert F.N."/>
            <person name="Vulpe C.D."/>
            <person name="Tuck P."/>
            <person name="Blalock B.J."/>
            <person name="Lin Y.Y."/>
            <person name="Smith M.E."/>
            <person name="Ochoa-Acuna H."/>
            <person name="Chen M.M."/>
            <person name="Childers C.P."/>
            <person name="Qu J."/>
            <person name="Dugan S."/>
            <person name="Lee S.L."/>
            <person name="Chao H."/>
            <person name="Dinh H."/>
            <person name="Han Y."/>
            <person name="Doddapaneni H."/>
            <person name="Worley K.C."/>
            <person name="Muzny D.M."/>
            <person name="Gibbs R.A."/>
            <person name="Richards S."/>
        </authorList>
    </citation>
    <scope>NUCLEOTIDE SEQUENCE</scope>
    <source>
        <strain evidence="5">HAZT.00-mixed</strain>
        <tissue evidence="5">Whole organism</tissue>
    </source>
</reference>
<gene>
    <name evidence="5" type="ORF">HAZT_HAZT011774</name>
</gene>
<evidence type="ECO:0000256" key="1">
    <source>
        <dbReference type="ARBA" id="ARBA00022692"/>
    </source>
</evidence>
<feature type="non-terminal residue" evidence="5">
    <location>
        <position position="122"/>
    </location>
</feature>
<keyword evidence="2 4" id="KW-1133">Transmembrane helix</keyword>
<dbReference type="SUPFAM" id="SSF90123">
    <property type="entry name" value="ABC transporter transmembrane region"/>
    <property type="match status" value="1"/>
</dbReference>
<evidence type="ECO:0000256" key="4">
    <source>
        <dbReference type="SAM" id="Phobius"/>
    </source>
</evidence>
<organism evidence="5">
    <name type="scientific">Hyalella azteca</name>
    <name type="common">Amphipod</name>
    <dbReference type="NCBI Taxonomy" id="294128"/>
    <lineage>
        <taxon>Eukaryota</taxon>
        <taxon>Metazoa</taxon>
        <taxon>Ecdysozoa</taxon>
        <taxon>Arthropoda</taxon>
        <taxon>Crustacea</taxon>
        <taxon>Multicrustacea</taxon>
        <taxon>Malacostraca</taxon>
        <taxon>Eumalacostraca</taxon>
        <taxon>Peracarida</taxon>
        <taxon>Amphipoda</taxon>
        <taxon>Senticaudata</taxon>
        <taxon>Talitrida</taxon>
        <taxon>Talitroidea</taxon>
        <taxon>Hyalellidae</taxon>
        <taxon>Hyalella</taxon>
    </lineage>
</organism>
<accession>A0A6A0H7X5</accession>
<sequence length="122" mass="14096">MIPRKYRRISQPVLLGQLLRHLGGVQGYEEVWKGWAFGTGIILCSLLYLFTYYYHSYSVRIIGMKMRIASCGLIYRKVFTATEPVSPCQLNCGKNSEPPFQRRAKIRYNSCIFRLSMDCSIA</sequence>
<proteinExistence type="predicted"/>
<dbReference type="AlphaFoldDB" id="A0A6A0H7X5"/>
<dbReference type="GO" id="GO:0005524">
    <property type="term" value="F:ATP binding"/>
    <property type="evidence" value="ECO:0007669"/>
    <property type="project" value="InterPro"/>
</dbReference>
<dbReference type="InterPro" id="IPR036640">
    <property type="entry name" value="ABC1_TM_sf"/>
</dbReference>
<feature type="transmembrane region" description="Helical" evidence="4">
    <location>
        <begin position="37"/>
        <end position="55"/>
    </location>
</feature>
<evidence type="ECO:0000256" key="3">
    <source>
        <dbReference type="ARBA" id="ARBA00023136"/>
    </source>
</evidence>
<reference evidence="5" key="3">
    <citation type="submission" date="2019-06" db="EMBL/GenBank/DDBJ databases">
        <authorList>
            <person name="Poynton C."/>
            <person name="Hasenbein S."/>
            <person name="Benoit J.B."/>
            <person name="Sepulveda M.S."/>
            <person name="Poelchau M.F."/>
            <person name="Murali S.C."/>
            <person name="Chen S."/>
            <person name="Glastad K.M."/>
            <person name="Werren J.H."/>
            <person name="Vineis J.H."/>
            <person name="Bowen J.L."/>
            <person name="Friedrich M."/>
            <person name="Jones J."/>
            <person name="Robertson H.M."/>
            <person name="Feyereisen R."/>
            <person name="Mechler-Hickson A."/>
            <person name="Mathers N."/>
            <person name="Lee C.E."/>
            <person name="Colbourne J.K."/>
            <person name="Biales A."/>
            <person name="Johnston J.S."/>
            <person name="Wellborn G.A."/>
            <person name="Rosendale A.J."/>
            <person name="Cridge A.G."/>
            <person name="Munoz-Torres M.C."/>
            <person name="Bain P.A."/>
            <person name="Manny A.R."/>
            <person name="Major K.M."/>
            <person name="Lambert F.N."/>
            <person name="Vulpe C.D."/>
            <person name="Tuck P."/>
            <person name="Blalock B.J."/>
            <person name="Lin Y.-Y."/>
            <person name="Smith M.E."/>
            <person name="Ochoa-Acuna H."/>
            <person name="Chen M.-J.M."/>
            <person name="Childers C.P."/>
            <person name="Qu J."/>
            <person name="Dugan S."/>
            <person name="Lee S.L."/>
            <person name="Chao H."/>
            <person name="Dinh H."/>
            <person name="Han Y."/>
            <person name="Doddapaneni H."/>
            <person name="Worley K.C."/>
            <person name="Muzny D.M."/>
            <person name="Gibbs R.A."/>
            <person name="Richards S."/>
        </authorList>
    </citation>
    <scope>NUCLEOTIDE SEQUENCE</scope>
    <source>
        <strain evidence="5">HAZT.00-mixed</strain>
        <tissue evidence="5">Whole organism</tissue>
    </source>
</reference>
<evidence type="ECO:0000256" key="2">
    <source>
        <dbReference type="ARBA" id="ARBA00022989"/>
    </source>
</evidence>
<keyword evidence="3 4" id="KW-0472">Membrane</keyword>
<evidence type="ECO:0008006" key="6">
    <source>
        <dbReference type="Google" id="ProtNLM"/>
    </source>
</evidence>
<name>A0A6A0H7X5_HYAAZ</name>
<comment type="caution">
    <text evidence="5">The sequence shown here is derived from an EMBL/GenBank/DDBJ whole genome shotgun (WGS) entry which is preliminary data.</text>
</comment>
<evidence type="ECO:0000313" key="5">
    <source>
        <dbReference type="EMBL" id="KAA0201858.1"/>
    </source>
</evidence>
<keyword evidence="1 4" id="KW-0812">Transmembrane</keyword>